<evidence type="ECO:0000313" key="4">
    <source>
        <dbReference type="Proteomes" id="UP001440984"/>
    </source>
</evidence>
<dbReference type="PANTHER" id="PTHR43329">
    <property type="entry name" value="EPOXIDE HYDROLASE"/>
    <property type="match status" value="1"/>
</dbReference>
<gene>
    <name evidence="3" type="ORF">ABJI51_33475</name>
</gene>
<evidence type="ECO:0000313" key="3">
    <source>
        <dbReference type="EMBL" id="MEQ0564018.1"/>
    </source>
</evidence>
<proteinExistence type="predicted"/>
<dbReference type="EMBL" id="JBDZYD010000014">
    <property type="protein sequence ID" value="MEQ0564018.1"/>
    <property type="molecule type" value="Genomic_DNA"/>
</dbReference>
<dbReference type="Gene3D" id="3.40.50.1820">
    <property type="entry name" value="alpha/beta hydrolase"/>
    <property type="match status" value="1"/>
</dbReference>
<dbReference type="GO" id="GO:0016787">
    <property type="term" value="F:hydrolase activity"/>
    <property type="evidence" value="ECO:0007669"/>
    <property type="project" value="UniProtKB-KW"/>
</dbReference>
<comment type="caution">
    <text evidence="3">The sequence shown here is derived from an EMBL/GenBank/DDBJ whole genome shotgun (WGS) entry which is preliminary data.</text>
</comment>
<keyword evidence="1 3" id="KW-0378">Hydrolase</keyword>
<sequence length="288" mass="31902">MFEGFTLDRVDVGEVTLRVRHGGSGPPLLLLHGHPRTHTTWHRVAPLLAEKFTVVCPDTRGYGESSKPPTDTDHTPYSKRVMAADCVALMRHLGHDSFFVAGHDRGAYVATRLALDHPSVVRGTAILDAVPIGDALARCDARFAQEWWHWFFFAQPDKPERAINADPDAWYNVGTKNTPERLGEENFADFHRAIHDPATVAAMLEDYRAGLGVDRAHDDADRAAGRRITCPVLVLWSSDDDMEELYGDVLAVWRPWAADLRGHAIKSGHHVAEENPGDLAAALSEFFG</sequence>
<dbReference type="InterPro" id="IPR000073">
    <property type="entry name" value="AB_hydrolase_1"/>
</dbReference>
<keyword evidence="4" id="KW-1185">Reference proteome</keyword>
<dbReference type="RefSeq" id="WP_348955321.1">
    <property type="nucleotide sequence ID" value="NZ_JBDZYD010000014.1"/>
</dbReference>
<accession>A0ABV0LNY6</accession>
<protein>
    <submittedName>
        <fullName evidence="3">Alpha/beta hydrolase</fullName>
    </submittedName>
</protein>
<reference evidence="3 4" key="1">
    <citation type="submission" date="2024-05" db="EMBL/GenBank/DDBJ databases">
        <authorList>
            <person name="Zhao H."/>
            <person name="Xu Y."/>
            <person name="Lin S."/>
            <person name="Spain J.C."/>
            <person name="Zhou N.-Y."/>
        </authorList>
    </citation>
    <scope>NUCLEOTIDE SEQUENCE [LARGE SCALE GENOMIC DNA]</scope>
    <source>
        <strain evidence="3 4">NEAU-NG30</strain>
    </source>
</reference>
<evidence type="ECO:0000256" key="1">
    <source>
        <dbReference type="ARBA" id="ARBA00022801"/>
    </source>
</evidence>
<evidence type="ECO:0000259" key="2">
    <source>
        <dbReference type="Pfam" id="PF00561"/>
    </source>
</evidence>
<dbReference type="InterPro" id="IPR000639">
    <property type="entry name" value="Epox_hydrolase-like"/>
</dbReference>
<dbReference type="PRINTS" id="PR00412">
    <property type="entry name" value="EPOXHYDRLASE"/>
</dbReference>
<dbReference type="InterPro" id="IPR029058">
    <property type="entry name" value="AB_hydrolase_fold"/>
</dbReference>
<dbReference type="Pfam" id="PF00561">
    <property type="entry name" value="Abhydrolase_1"/>
    <property type="match status" value="1"/>
</dbReference>
<dbReference type="Proteomes" id="UP001440984">
    <property type="component" value="Unassembled WGS sequence"/>
</dbReference>
<organism evidence="3 4">
    <name type="scientific">Amycolatopsis melonis</name>
    <dbReference type="NCBI Taxonomy" id="3156488"/>
    <lineage>
        <taxon>Bacteria</taxon>
        <taxon>Bacillati</taxon>
        <taxon>Actinomycetota</taxon>
        <taxon>Actinomycetes</taxon>
        <taxon>Pseudonocardiales</taxon>
        <taxon>Pseudonocardiaceae</taxon>
        <taxon>Amycolatopsis</taxon>
    </lineage>
</organism>
<feature type="domain" description="AB hydrolase-1" evidence="2">
    <location>
        <begin position="26"/>
        <end position="275"/>
    </location>
</feature>
<name>A0ABV0LNY6_9PSEU</name>
<dbReference type="SUPFAM" id="SSF53474">
    <property type="entry name" value="alpha/beta-Hydrolases"/>
    <property type="match status" value="1"/>
</dbReference>